<dbReference type="Proteomes" id="UP000784294">
    <property type="component" value="Unassembled WGS sequence"/>
</dbReference>
<name>A0A3S5BF42_9PLAT</name>
<comment type="caution">
    <text evidence="1">The sequence shown here is derived from an EMBL/GenBank/DDBJ whole genome shotgun (WGS) entry which is preliminary data.</text>
</comment>
<dbReference type="EMBL" id="CAAALY010277769">
    <property type="protein sequence ID" value="VEL42942.1"/>
    <property type="molecule type" value="Genomic_DNA"/>
</dbReference>
<gene>
    <name evidence="1" type="ORF">PXEA_LOCUS36382</name>
</gene>
<keyword evidence="2" id="KW-1185">Reference proteome</keyword>
<accession>A0A3S5BF42</accession>
<protein>
    <submittedName>
        <fullName evidence="1">Uncharacterized protein</fullName>
    </submittedName>
</protein>
<reference evidence="1" key="1">
    <citation type="submission" date="2018-11" db="EMBL/GenBank/DDBJ databases">
        <authorList>
            <consortium name="Pathogen Informatics"/>
        </authorList>
    </citation>
    <scope>NUCLEOTIDE SEQUENCE</scope>
</reference>
<proteinExistence type="predicted"/>
<organism evidence="1 2">
    <name type="scientific">Protopolystoma xenopodis</name>
    <dbReference type="NCBI Taxonomy" id="117903"/>
    <lineage>
        <taxon>Eukaryota</taxon>
        <taxon>Metazoa</taxon>
        <taxon>Spiralia</taxon>
        <taxon>Lophotrochozoa</taxon>
        <taxon>Platyhelminthes</taxon>
        <taxon>Monogenea</taxon>
        <taxon>Polyopisthocotylea</taxon>
        <taxon>Polystomatidea</taxon>
        <taxon>Polystomatidae</taxon>
        <taxon>Protopolystoma</taxon>
    </lineage>
</organism>
<evidence type="ECO:0000313" key="2">
    <source>
        <dbReference type="Proteomes" id="UP000784294"/>
    </source>
</evidence>
<dbReference type="AlphaFoldDB" id="A0A3S5BF42"/>
<evidence type="ECO:0000313" key="1">
    <source>
        <dbReference type="EMBL" id="VEL42942.1"/>
    </source>
</evidence>
<sequence length="113" mass="12590">MRDLLCGCGLLSLSRRRLAVLSRLGQRRQFSAGEIGKTHEAGVATESVPRRRSDSGHCLRRATAAEWMSRWPTHAKMGQLIAISCLHRESRPRISSIRHAKLAASQQSRSVCL</sequence>